<dbReference type="FunFam" id="3.40.33.10:FF:000053">
    <property type="entry name" value="Uncharacterized protein"/>
    <property type="match status" value="1"/>
</dbReference>
<name>A0A225W353_9STRA</name>
<keyword evidence="2" id="KW-1133">Transmembrane helix</keyword>
<feature type="region of interest" description="Disordered" evidence="1">
    <location>
        <begin position="231"/>
        <end position="418"/>
    </location>
</feature>
<feature type="domain" description="SCP" evidence="4">
    <location>
        <begin position="23"/>
        <end position="162"/>
    </location>
</feature>
<proteinExistence type="predicted"/>
<dbReference type="Proteomes" id="UP000198211">
    <property type="component" value="Unassembled WGS sequence"/>
</dbReference>
<feature type="transmembrane region" description="Helical" evidence="2">
    <location>
        <begin position="426"/>
        <end position="446"/>
    </location>
</feature>
<keyword evidence="6" id="KW-1185">Reference proteome</keyword>
<dbReference type="SUPFAM" id="SSF55797">
    <property type="entry name" value="PR-1-like"/>
    <property type="match status" value="1"/>
</dbReference>
<dbReference type="CDD" id="cd05380">
    <property type="entry name" value="CAP_euk"/>
    <property type="match status" value="1"/>
</dbReference>
<feature type="compositionally biased region" description="Low complexity" evidence="1">
    <location>
        <begin position="275"/>
        <end position="329"/>
    </location>
</feature>
<dbReference type="EMBL" id="NBNE01002073">
    <property type="protein sequence ID" value="OWZ11629.1"/>
    <property type="molecule type" value="Genomic_DNA"/>
</dbReference>
<keyword evidence="2" id="KW-0472">Membrane</keyword>
<dbReference type="SMART" id="SM00198">
    <property type="entry name" value="SCP"/>
    <property type="match status" value="1"/>
</dbReference>
<dbReference type="PANTHER" id="PTHR10334">
    <property type="entry name" value="CYSTEINE-RICH SECRETORY PROTEIN-RELATED"/>
    <property type="match status" value="1"/>
</dbReference>
<evidence type="ECO:0000259" key="4">
    <source>
        <dbReference type="SMART" id="SM00198"/>
    </source>
</evidence>
<reference evidence="6" key="1">
    <citation type="submission" date="2017-03" db="EMBL/GenBank/DDBJ databases">
        <title>Phytopthora megakarya and P. palmivora, two closely related causual agents of cacao black pod achieved similar genome size and gene model numbers by different mechanisms.</title>
        <authorList>
            <person name="Ali S."/>
            <person name="Shao J."/>
            <person name="Larry D.J."/>
            <person name="Kronmiller B."/>
            <person name="Shen D."/>
            <person name="Strem M.D."/>
            <person name="Melnick R.L."/>
            <person name="Guiltinan M.J."/>
            <person name="Tyler B.M."/>
            <person name="Meinhardt L.W."/>
            <person name="Bailey B.A."/>
        </authorList>
    </citation>
    <scope>NUCLEOTIDE SEQUENCE [LARGE SCALE GENOMIC DNA]</scope>
    <source>
        <strain evidence="6">zdho120</strain>
    </source>
</reference>
<evidence type="ECO:0000256" key="2">
    <source>
        <dbReference type="SAM" id="Phobius"/>
    </source>
</evidence>
<feature type="chain" id="PRO_5012081733" evidence="3">
    <location>
        <begin position="19"/>
        <end position="465"/>
    </location>
</feature>
<evidence type="ECO:0000313" key="6">
    <source>
        <dbReference type="Proteomes" id="UP000198211"/>
    </source>
</evidence>
<evidence type="ECO:0000256" key="1">
    <source>
        <dbReference type="SAM" id="MobiDB-lite"/>
    </source>
</evidence>
<feature type="compositionally biased region" description="Polar residues" evidence="1">
    <location>
        <begin position="354"/>
        <end position="363"/>
    </location>
</feature>
<gene>
    <name evidence="5" type="ORF">PHMEG_00015324</name>
</gene>
<accession>A0A225W353</accession>
<keyword evidence="3" id="KW-0732">Signal</keyword>
<feature type="compositionally biased region" description="Polar residues" evidence="1">
    <location>
        <begin position="397"/>
        <end position="414"/>
    </location>
</feature>
<organism evidence="5 6">
    <name type="scientific">Phytophthora megakarya</name>
    <dbReference type="NCBI Taxonomy" id="4795"/>
    <lineage>
        <taxon>Eukaryota</taxon>
        <taxon>Sar</taxon>
        <taxon>Stramenopiles</taxon>
        <taxon>Oomycota</taxon>
        <taxon>Peronosporomycetes</taxon>
        <taxon>Peronosporales</taxon>
        <taxon>Peronosporaceae</taxon>
        <taxon>Phytophthora</taxon>
    </lineage>
</organism>
<dbReference type="Gene3D" id="3.40.33.10">
    <property type="entry name" value="CAP"/>
    <property type="match status" value="1"/>
</dbReference>
<dbReference type="AlphaFoldDB" id="A0A225W353"/>
<dbReference type="Pfam" id="PF00188">
    <property type="entry name" value="CAP"/>
    <property type="match status" value="1"/>
</dbReference>
<comment type="caution">
    <text evidence="5">The sequence shown here is derived from an EMBL/GenBank/DDBJ whole genome shotgun (WGS) entry which is preliminary data.</text>
</comment>
<feature type="compositionally biased region" description="Low complexity" evidence="1">
    <location>
        <begin position="364"/>
        <end position="396"/>
    </location>
</feature>
<dbReference type="OrthoDB" id="337038at2759"/>
<evidence type="ECO:0000256" key="3">
    <source>
        <dbReference type="SAM" id="SignalP"/>
    </source>
</evidence>
<feature type="signal peptide" evidence="3">
    <location>
        <begin position="1"/>
        <end position="18"/>
    </location>
</feature>
<evidence type="ECO:0000313" key="5">
    <source>
        <dbReference type="EMBL" id="OWZ11629.1"/>
    </source>
</evidence>
<keyword evidence="2" id="KW-0812">Transmembrane</keyword>
<protein>
    <submittedName>
        <fullName evidence="5">SCP-like extracellular protein</fullName>
    </submittedName>
</protein>
<dbReference type="STRING" id="4795.A0A225W353"/>
<dbReference type="InterPro" id="IPR001283">
    <property type="entry name" value="CRISP-related"/>
</dbReference>
<dbReference type="PRINTS" id="PR00837">
    <property type="entry name" value="V5TPXLIKE"/>
</dbReference>
<dbReference type="InterPro" id="IPR035940">
    <property type="entry name" value="CAP_sf"/>
</dbReference>
<sequence>MQVSAVVAFLAAVTTVRAEFTAEDQAIWVDRHNYFRTTGLPWSAGDMRRIGWGAELATSAASTAEKCSAVTAAGVNVFQSSSANSSAVIDEAIQQWVVETSMTTLKTLAQPGANGVDVGTGTYNSYSQVLWAATTSVGCATASCPSGQIVVCEYSPAGNVASSPWYVHGDTASDCPSGTTAKTGLCIVEGDAANNQIAPIPAGKLTYEVYPAYVANMQTVLIEAARALANGNSSDSTAQTDPTSTTAPTGTTTPTATKAPTSETSASNGKDDAATKTGTKTTSSSNDDAATKTGTKTTSSNDDAAIKTGTTKKTTTSSSESNSGSGSDSPATKTGKTTDSSEKQTDESGPGTVKASSDTGSKFANQAAQTTTGSSTEQTSNSTPAPATDSTPAPATEGQTSSAESASSINNKSAAESAGGISPAGMAGMIVLAIVGVAAFGVVMSYKRNQQRQREIMRDGGIRII</sequence>
<feature type="compositionally biased region" description="Low complexity" evidence="1">
    <location>
        <begin position="233"/>
        <end position="267"/>
    </location>
</feature>
<dbReference type="InterPro" id="IPR014044">
    <property type="entry name" value="CAP_dom"/>
</dbReference>